<dbReference type="Proteomes" id="UP000315423">
    <property type="component" value="Unassembled WGS sequence"/>
</dbReference>
<name>A0AC61S8Y9_9EURY</name>
<comment type="caution">
    <text evidence="1">The sequence shown here is derived from an EMBL/GenBank/DDBJ whole genome shotgun (WGS) entry which is preliminary data.</text>
</comment>
<evidence type="ECO:0000313" key="2">
    <source>
        <dbReference type="Proteomes" id="UP000315423"/>
    </source>
</evidence>
<dbReference type="EMBL" id="QYBA01000243">
    <property type="protein sequence ID" value="TKY91196.1"/>
    <property type="molecule type" value="Genomic_DNA"/>
</dbReference>
<protein>
    <submittedName>
        <fullName evidence="1">Uncharacterized protein</fullName>
    </submittedName>
</protein>
<accession>A0AC61S8Y9</accession>
<proteinExistence type="predicted"/>
<evidence type="ECO:0000313" key="1">
    <source>
        <dbReference type="EMBL" id="TKY91196.1"/>
    </source>
</evidence>
<organism evidence="1 2">
    <name type="scientific">Candidatus Methanomarinus sp</name>
    <dbReference type="NCBI Taxonomy" id="3386244"/>
    <lineage>
        <taxon>Archaea</taxon>
        <taxon>Methanobacteriati</taxon>
        <taxon>Methanobacteriota</taxon>
        <taxon>Stenosarchaea group</taxon>
        <taxon>Methanomicrobia</taxon>
        <taxon>Methanosarcinales</taxon>
        <taxon>ANME-2 cluster</taxon>
        <taxon>Candidatus Methanocomedenaceae</taxon>
        <taxon>Candidatus Methanomarinus</taxon>
    </lineage>
</organism>
<reference evidence="1" key="1">
    <citation type="submission" date="2018-09" db="EMBL/GenBank/DDBJ databases">
        <title>A genomic encyclopedia of anaerobic methanotrophic archaea.</title>
        <authorList>
            <person name="Skennerton C.T."/>
            <person name="Chadwick G.L."/>
            <person name="Laso-Perez R."/>
            <person name="Leu A.O."/>
            <person name="Speth D.R."/>
            <person name="Yu H."/>
            <person name="Morgan-Lang C."/>
            <person name="Hatzenpichler R."/>
            <person name="Goudeau D."/>
            <person name="Malmstrom R."/>
            <person name="Woyke T."/>
            <person name="Hallam S."/>
            <person name="Tyson G.W."/>
            <person name="Wegener G."/>
            <person name="Boetius A."/>
            <person name="Orphan V.J."/>
        </authorList>
    </citation>
    <scope>NUCLEOTIDE SEQUENCE</scope>
    <source>
        <strain evidence="1">CONS3730D10UFb2</strain>
    </source>
</reference>
<sequence>MCYQAYKRQDTANGILGVGSQPIVPTKQGNACGGKGLTVEPLGQGHIHRTQMRVKDGNKTVPITYPPKKKRGWGGSSEEPDEGNLHVRFCEL</sequence>
<gene>
    <name evidence="1" type="ORF">C5S46_07120</name>
</gene>